<dbReference type="InterPro" id="IPR007024">
    <property type="entry name" value="BLUF_domain"/>
</dbReference>
<evidence type="ECO:0000313" key="3">
    <source>
        <dbReference type="Proteomes" id="UP000439113"/>
    </source>
</evidence>
<dbReference type="RefSeq" id="WP_155446737.1">
    <property type="nucleotide sequence ID" value="NZ_JAOQNR010000014.1"/>
</dbReference>
<dbReference type="AlphaFoldDB" id="A0A6N8DNI5"/>
<dbReference type="InterPro" id="IPR036046">
    <property type="entry name" value="Acylphosphatase-like_dom_sf"/>
</dbReference>
<comment type="caution">
    <text evidence="2">The sequence shown here is derived from an EMBL/GenBank/DDBJ whole genome shotgun (WGS) entry which is preliminary data.</text>
</comment>
<dbReference type="SMART" id="SM01034">
    <property type="entry name" value="BLUF"/>
    <property type="match status" value="1"/>
</dbReference>
<reference evidence="2 3" key="1">
    <citation type="submission" date="2019-11" db="EMBL/GenBank/DDBJ databases">
        <title>Whole-genome sequence of a Rhodoblastus acidophilus DSM 142.</title>
        <authorList>
            <person name="Kyndt J.A."/>
            <person name="Meyer T.E."/>
        </authorList>
    </citation>
    <scope>NUCLEOTIDE SEQUENCE [LARGE SCALE GENOMIC DNA]</scope>
    <source>
        <strain evidence="2 3">DSM 142</strain>
    </source>
</reference>
<proteinExistence type="predicted"/>
<sequence>MTEALHRLVYHSSSRIVGADDDVDEALRDILAAARRNNPRMGVTGALMFTADSFVQVIEGPRAAVERLFQTIRSDTRHDGATLLSFGPVAERAFPHWSMAFVGGPALQRRFETFARDSGYDPARISADASLDFLQKMVRAQEQGARVAG</sequence>
<feature type="domain" description="BLUF" evidence="1">
    <location>
        <begin position="5"/>
        <end position="100"/>
    </location>
</feature>
<evidence type="ECO:0000259" key="1">
    <source>
        <dbReference type="PROSITE" id="PS50925"/>
    </source>
</evidence>
<dbReference type="GO" id="GO:0009882">
    <property type="term" value="F:blue light photoreceptor activity"/>
    <property type="evidence" value="ECO:0007669"/>
    <property type="project" value="InterPro"/>
</dbReference>
<accession>A0A6N8DNI5</accession>
<evidence type="ECO:0000313" key="2">
    <source>
        <dbReference type="EMBL" id="MTV32039.1"/>
    </source>
</evidence>
<organism evidence="2 3">
    <name type="scientific">Rhodoblastus acidophilus</name>
    <name type="common">Rhodopseudomonas acidophila</name>
    <dbReference type="NCBI Taxonomy" id="1074"/>
    <lineage>
        <taxon>Bacteria</taxon>
        <taxon>Pseudomonadati</taxon>
        <taxon>Pseudomonadota</taxon>
        <taxon>Alphaproteobacteria</taxon>
        <taxon>Hyphomicrobiales</taxon>
        <taxon>Rhodoblastaceae</taxon>
        <taxon>Rhodoblastus</taxon>
    </lineage>
</organism>
<dbReference type="PROSITE" id="PS50925">
    <property type="entry name" value="BLUF"/>
    <property type="match status" value="1"/>
</dbReference>
<dbReference type="EMBL" id="WNKS01000013">
    <property type="protein sequence ID" value="MTV32039.1"/>
    <property type="molecule type" value="Genomic_DNA"/>
</dbReference>
<protein>
    <submittedName>
        <fullName evidence="2">Blue light sensor protein</fullName>
    </submittedName>
</protein>
<dbReference type="Pfam" id="PF04940">
    <property type="entry name" value="BLUF"/>
    <property type="match status" value="1"/>
</dbReference>
<dbReference type="Proteomes" id="UP000439113">
    <property type="component" value="Unassembled WGS sequence"/>
</dbReference>
<dbReference type="Gene3D" id="3.30.70.100">
    <property type="match status" value="1"/>
</dbReference>
<gene>
    <name evidence="2" type="ORF">GJ654_13690</name>
</gene>
<dbReference type="GO" id="GO:0071949">
    <property type="term" value="F:FAD binding"/>
    <property type="evidence" value="ECO:0007669"/>
    <property type="project" value="InterPro"/>
</dbReference>
<name>A0A6N8DNI5_RHOAC</name>
<dbReference type="OrthoDB" id="196105at2"/>
<dbReference type="SUPFAM" id="SSF54975">
    <property type="entry name" value="Acylphosphatase/BLUF domain-like"/>
    <property type="match status" value="1"/>
</dbReference>